<name>A0A1X6MKH4_9APHY</name>
<dbReference type="GeneID" id="36326438"/>
<proteinExistence type="predicted"/>
<keyword evidence="3" id="KW-1185">Reference proteome</keyword>
<accession>A0A1X6MKH4</accession>
<dbReference type="EMBL" id="KZ110611">
    <property type="protein sequence ID" value="OSX56746.1"/>
    <property type="molecule type" value="Genomic_DNA"/>
</dbReference>
<evidence type="ECO:0008006" key="4">
    <source>
        <dbReference type="Google" id="ProtNLM"/>
    </source>
</evidence>
<gene>
    <name evidence="2" type="ORF">POSPLADRAFT_1062227</name>
</gene>
<dbReference type="OrthoDB" id="5327923at2759"/>
<feature type="compositionally biased region" description="Basic and acidic residues" evidence="1">
    <location>
        <begin position="436"/>
        <end position="446"/>
    </location>
</feature>
<feature type="compositionally biased region" description="Polar residues" evidence="1">
    <location>
        <begin position="424"/>
        <end position="433"/>
    </location>
</feature>
<sequence>MPSDKNAKLPKGKQTVGRRRVVPRQWLRDPQGPPLPVPPPCGVRTLDGLIWGHTLSDFFWVQRIPDVDVFTIWSRSMLKEFGENYSESEFARPEPLPRARRPWPVLTLPKAHYGEVFPPLGALDEGSDHEDDRSPFSWKDVRRDELEEEDPVPEVDAKAHPPVIIDATNGDLMPNDPSSPMISPLGVPYAALWAPQLRDSIELAEDLVAWPRFSMIGPFDDAEDRIVAVDSEGLMPMILNEPTPQIFVHTLFDGARPDPGRVIFVTNKNVLNALRERLPSKAAPSKASATAFSGAASASPQNLNAATGVQGVINIVEPQQSSFAAQAGVNDRNDEDIVMQECDQSPKDAESQGALKPTQNGFVKPATGCSNDANMSAEMSNAGVPMQEAVFDSHPCLVNKVGTSAEIRPLPSASSETAEIDNPANVNVASGSRQGKVRDESPRKSLQEPPFDPKILAELPKLEQFIPEQYFPDTLMVCRDNEEPVEYVRIFPTFDRDGISWEPKRVGRLWLPDLSIIGRGNHSRVRRAPLQMPEPLSAYGRHRLVTVAAKTALCVISARRFLRNEALRFNAFPKRLQQEWCGYNLVTKIRHPVPVGAIVPKFFGYYVPLDANGKPDDKTWQEYDEEDDTEIDGLSPVLLMEECGKPVLPESFTLDERSECYSLMIRLHFAGFLQNSMYTRNIMWQPGPLTKPPKQRSRKTPSFRIIDFGRGEDWDEYKDQDDGKDLERKMKDWKARVDDERESARTALLISDYDY</sequence>
<organism evidence="2 3">
    <name type="scientific">Postia placenta MAD-698-R-SB12</name>
    <dbReference type="NCBI Taxonomy" id="670580"/>
    <lineage>
        <taxon>Eukaryota</taxon>
        <taxon>Fungi</taxon>
        <taxon>Dikarya</taxon>
        <taxon>Basidiomycota</taxon>
        <taxon>Agaricomycotina</taxon>
        <taxon>Agaricomycetes</taxon>
        <taxon>Polyporales</taxon>
        <taxon>Adustoporiaceae</taxon>
        <taxon>Rhodonia</taxon>
    </lineage>
</organism>
<feature type="region of interest" description="Disordered" evidence="1">
    <location>
        <begin position="410"/>
        <end position="452"/>
    </location>
</feature>
<dbReference type="STRING" id="670580.A0A1X6MKH4"/>
<feature type="region of interest" description="Disordered" evidence="1">
    <location>
        <begin position="344"/>
        <end position="364"/>
    </location>
</feature>
<dbReference type="Proteomes" id="UP000194127">
    <property type="component" value="Unassembled WGS sequence"/>
</dbReference>
<dbReference type="AlphaFoldDB" id="A0A1X6MKH4"/>
<feature type="region of interest" description="Disordered" evidence="1">
    <location>
        <begin position="119"/>
        <end position="156"/>
    </location>
</feature>
<dbReference type="RefSeq" id="XP_024333540.1">
    <property type="nucleotide sequence ID" value="XM_024481488.1"/>
</dbReference>
<evidence type="ECO:0000313" key="2">
    <source>
        <dbReference type="EMBL" id="OSX56746.1"/>
    </source>
</evidence>
<feature type="compositionally biased region" description="Basic and acidic residues" evidence="1">
    <location>
        <begin position="130"/>
        <end position="145"/>
    </location>
</feature>
<evidence type="ECO:0000313" key="3">
    <source>
        <dbReference type="Proteomes" id="UP000194127"/>
    </source>
</evidence>
<protein>
    <recommendedName>
        <fullName evidence="4">Protein kinase domain-containing protein</fullName>
    </recommendedName>
</protein>
<reference evidence="2 3" key="1">
    <citation type="submission" date="2017-04" db="EMBL/GenBank/DDBJ databases">
        <title>Genome Sequence of the Model Brown-Rot Fungus Postia placenta SB12.</title>
        <authorList>
            <consortium name="DOE Joint Genome Institute"/>
            <person name="Gaskell J."/>
            <person name="Kersten P."/>
            <person name="Larrondo L.F."/>
            <person name="Canessa P."/>
            <person name="Martinez D."/>
            <person name="Hibbett D."/>
            <person name="Schmoll M."/>
            <person name="Kubicek C.P."/>
            <person name="Martinez A.T."/>
            <person name="Yadav J."/>
            <person name="Master E."/>
            <person name="Magnuson J.K."/>
            <person name="James T."/>
            <person name="Yaver D."/>
            <person name="Berka R."/>
            <person name="Labutti K."/>
            <person name="Lipzen A."/>
            <person name="Aerts A."/>
            <person name="Barry K."/>
            <person name="Henrissat B."/>
            <person name="Blanchette R."/>
            <person name="Grigoriev I."/>
            <person name="Cullen D."/>
        </authorList>
    </citation>
    <scope>NUCLEOTIDE SEQUENCE [LARGE SCALE GENOMIC DNA]</scope>
    <source>
        <strain evidence="2 3">MAD-698-R-SB12</strain>
    </source>
</reference>
<evidence type="ECO:0000256" key="1">
    <source>
        <dbReference type="SAM" id="MobiDB-lite"/>
    </source>
</evidence>